<feature type="transmembrane region" description="Helical" evidence="2">
    <location>
        <begin position="80"/>
        <end position="98"/>
    </location>
</feature>
<dbReference type="RefSeq" id="WP_344374316.1">
    <property type="nucleotide sequence ID" value="NZ_BAAASQ010000008.1"/>
</dbReference>
<evidence type="ECO:0000313" key="4">
    <source>
        <dbReference type="Proteomes" id="UP001595834"/>
    </source>
</evidence>
<dbReference type="NCBIfam" id="NF041646">
    <property type="entry name" value="VC0807_fam"/>
    <property type="match status" value="1"/>
</dbReference>
<evidence type="ECO:0000256" key="2">
    <source>
        <dbReference type="SAM" id="Phobius"/>
    </source>
</evidence>
<dbReference type="EMBL" id="JBHSIZ010000036">
    <property type="protein sequence ID" value="MFC4960569.1"/>
    <property type="molecule type" value="Genomic_DNA"/>
</dbReference>
<keyword evidence="2" id="KW-1133">Transmembrane helix</keyword>
<feature type="region of interest" description="Disordered" evidence="1">
    <location>
        <begin position="1"/>
        <end position="20"/>
    </location>
</feature>
<feature type="transmembrane region" description="Helical" evidence="2">
    <location>
        <begin position="54"/>
        <end position="73"/>
    </location>
</feature>
<feature type="transmembrane region" description="Helical" evidence="2">
    <location>
        <begin position="168"/>
        <end position="190"/>
    </location>
</feature>
<feature type="transmembrane region" description="Helical" evidence="2">
    <location>
        <begin position="110"/>
        <end position="131"/>
    </location>
</feature>
<comment type="caution">
    <text evidence="3">The sequence shown here is derived from an EMBL/GenBank/DDBJ whole genome shotgun (WGS) entry which is preliminary data.</text>
</comment>
<name>A0ABV9UTP1_9ACTN</name>
<organism evidence="3 4">
    <name type="scientific">Streptomyces mauvecolor</name>
    <dbReference type="NCBI Taxonomy" id="58345"/>
    <lineage>
        <taxon>Bacteria</taxon>
        <taxon>Bacillati</taxon>
        <taxon>Actinomycetota</taxon>
        <taxon>Actinomycetes</taxon>
        <taxon>Kitasatosporales</taxon>
        <taxon>Streptomycetaceae</taxon>
        <taxon>Streptomyces</taxon>
    </lineage>
</organism>
<evidence type="ECO:0000256" key="1">
    <source>
        <dbReference type="SAM" id="MobiDB-lite"/>
    </source>
</evidence>
<gene>
    <name evidence="3" type="ORF">ACFPFX_30150</name>
</gene>
<keyword evidence="2" id="KW-0812">Transmembrane</keyword>
<accession>A0ABV9UTP1</accession>
<dbReference type="Proteomes" id="UP001595834">
    <property type="component" value="Unassembled WGS sequence"/>
</dbReference>
<protein>
    <submittedName>
        <fullName evidence="3">VC0807 family protein</fullName>
    </submittedName>
</protein>
<proteinExistence type="predicted"/>
<reference evidence="4" key="1">
    <citation type="journal article" date="2019" name="Int. J. Syst. Evol. Microbiol.">
        <title>The Global Catalogue of Microorganisms (GCM) 10K type strain sequencing project: providing services to taxonomists for standard genome sequencing and annotation.</title>
        <authorList>
            <consortium name="The Broad Institute Genomics Platform"/>
            <consortium name="The Broad Institute Genome Sequencing Center for Infectious Disease"/>
            <person name="Wu L."/>
            <person name="Ma J."/>
        </authorList>
    </citation>
    <scope>NUCLEOTIDE SEQUENCE [LARGE SCALE GENOMIC DNA]</scope>
    <source>
        <strain evidence="4">CCM 7224</strain>
    </source>
</reference>
<feature type="region of interest" description="Disordered" evidence="1">
    <location>
        <begin position="221"/>
        <end position="246"/>
    </location>
</feature>
<feature type="transmembrane region" description="Helical" evidence="2">
    <location>
        <begin position="196"/>
        <end position="216"/>
    </location>
</feature>
<feature type="transmembrane region" description="Helical" evidence="2">
    <location>
        <begin position="27"/>
        <end position="48"/>
    </location>
</feature>
<keyword evidence="2" id="KW-0472">Membrane</keyword>
<sequence>MQPTSSDPAAKPTASPPRRRLDPAMRAMAFTLFCDVGLSVITYFTAGLFGASNYLALLLATVVAGLRTLWVALRRRRLDPFALFLLTLFGAGLGLSFTTGDARFVLAKDAAGSFTAGLVFVGSCVIGRPLAYYAALRFARSAGPEQHDEFHSTANTAAMQARWFRVSLVWGISLLVDAGLRIAAVYLLPIGPAANVSQVLMLAVYGPLAVWTVHSAKKAQAAARGRTGHDPRPTTGPNAGSPSAGS</sequence>
<feature type="compositionally biased region" description="Polar residues" evidence="1">
    <location>
        <begin position="235"/>
        <end position="246"/>
    </location>
</feature>
<evidence type="ECO:0000313" key="3">
    <source>
        <dbReference type="EMBL" id="MFC4960569.1"/>
    </source>
</evidence>
<keyword evidence="4" id="KW-1185">Reference proteome</keyword>